<dbReference type="SUPFAM" id="SSF53448">
    <property type="entry name" value="Nucleotide-diphospho-sugar transferases"/>
    <property type="match status" value="1"/>
</dbReference>
<dbReference type="UniPathway" id="UPA00358">
    <property type="reaction ID" value="UER00476"/>
</dbReference>
<dbReference type="GO" id="GO:0033468">
    <property type="term" value="P:CMP-keto-3-deoxy-D-manno-octulosonic acid biosynthetic process"/>
    <property type="evidence" value="ECO:0007669"/>
    <property type="project" value="UniProtKB-UniRule"/>
</dbReference>
<protein>
    <recommendedName>
        <fullName evidence="5">3-deoxy-manno-octulosonate cytidylyltransferase</fullName>
        <ecNumber evidence="5">2.7.7.38</ecNumber>
    </recommendedName>
    <alternativeName>
        <fullName evidence="5">CMP-2-keto-3-deoxyoctulosonic acid synthase</fullName>
        <shortName evidence="5">CKS</shortName>
        <shortName evidence="5">CMP-KDO synthase</shortName>
    </alternativeName>
</protein>
<comment type="subcellular location">
    <subcellularLocation>
        <location evidence="5">Cytoplasm</location>
    </subcellularLocation>
    <subcellularLocation>
        <location evidence="1">Membrane</location>
    </subcellularLocation>
</comment>
<dbReference type="EC" id="2.7.7.38" evidence="5"/>
<evidence type="ECO:0000256" key="2">
    <source>
        <dbReference type="ARBA" id="ARBA00022679"/>
    </source>
</evidence>
<dbReference type="GO" id="GO:0008690">
    <property type="term" value="F:3-deoxy-manno-octulosonate cytidylyltransferase activity"/>
    <property type="evidence" value="ECO:0007669"/>
    <property type="project" value="UniProtKB-UniRule"/>
</dbReference>
<keyword evidence="2 5" id="KW-0808">Transferase</keyword>
<keyword evidence="4 5" id="KW-0448">Lipopolysaccharide biosynthesis</keyword>
<evidence type="ECO:0000256" key="5">
    <source>
        <dbReference type="HAMAP-Rule" id="MF_00057"/>
    </source>
</evidence>
<dbReference type="GO" id="GO:0005829">
    <property type="term" value="C:cytosol"/>
    <property type="evidence" value="ECO:0007669"/>
    <property type="project" value="TreeGrafter"/>
</dbReference>
<dbReference type="eggNOG" id="COG1212">
    <property type="taxonomic scope" value="Bacteria"/>
</dbReference>
<comment type="pathway">
    <text evidence="5">Nucleotide-sugar biosynthesis; CMP-3-deoxy-D-manno-octulosonate biosynthesis; CMP-3-deoxy-D-manno-octulosonate from 3-deoxy-D-manno-octulosonate and CTP: step 1/1.</text>
</comment>
<dbReference type="CDD" id="cd02517">
    <property type="entry name" value="CMP-KDO-Synthetase"/>
    <property type="match status" value="1"/>
</dbReference>
<evidence type="ECO:0000256" key="3">
    <source>
        <dbReference type="ARBA" id="ARBA00022695"/>
    </source>
</evidence>
<dbReference type="InParanoid" id="M5E4V1"/>
<accession>M5E4V1</accession>
<dbReference type="HAMAP" id="MF_00057">
    <property type="entry name" value="KdsB"/>
    <property type="match status" value="1"/>
</dbReference>
<dbReference type="FunFam" id="3.90.550.10:FF:000011">
    <property type="entry name" value="3-deoxy-manno-octulosonate cytidylyltransferase"/>
    <property type="match status" value="1"/>
</dbReference>
<comment type="caution">
    <text evidence="6">The sequence shown here is derived from an EMBL/GenBank/DDBJ whole genome shotgun (WGS) entry which is preliminary data.</text>
</comment>
<dbReference type="NCBIfam" id="NF003952">
    <property type="entry name" value="PRK05450.1-5"/>
    <property type="match status" value="1"/>
</dbReference>
<proteinExistence type="inferred from homology"/>
<evidence type="ECO:0000256" key="1">
    <source>
        <dbReference type="ARBA" id="ARBA00004370"/>
    </source>
</evidence>
<keyword evidence="3 5" id="KW-0548">Nucleotidyltransferase</keyword>
<comment type="catalytic activity">
    <reaction evidence="5">
        <text>3-deoxy-alpha-D-manno-oct-2-ulosonate + CTP = CMP-3-deoxy-beta-D-manno-octulosonate + diphosphate</text>
        <dbReference type="Rhea" id="RHEA:23448"/>
        <dbReference type="ChEBI" id="CHEBI:33019"/>
        <dbReference type="ChEBI" id="CHEBI:37563"/>
        <dbReference type="ChEBI" id="CHEBI:85986"/>
        <dbReference type="ChEBI" id="CHEBI:85987"/>
        <dbReference type="EC" id="2.7.7.38"/>
    </reaction>
</comment>
<organism evidence="6 7">
    <name type="scientific">Halanaerobium saccharolyticum subsp. saccharolyticum DSM 6643</name>
    <dbReference type="NCBI Taxonomy" id="1293054"/>
    <lineage>
        <taxon>Bacteria</taxon>
        <taxon>Bacillati</taxon>
        <taxon>Bacillota</taxon>
        <taxon>Clostridia</taxon>
        <taxon>Halanaerobiales</taxon>
        <taxon>Halanaerobiaceae</taxon>
        <taxon>Halanaerobium</taxon>
    </lineage>
</organism>
<dbReference type="RefSeq" id="WP_005490391.1">
    <property type="nucleotide sequence ID" value="NZ_CAUI01000023.1"/>
</dbReference>
<dbReference type="NCBIfam" id="NF003950">
    <property type="entry name" value="PRK05450.1-3"/>
    <property type="match status" value="1"/>
</dbReference>
<evidence type="ECO:0000256" key="4">
    <source>
        <dbReference type="ARBA" id="ARBA00022985"/>
    </source>
</evidence>
<keyword evidence="5" id="KW-0963">Cytoplasm</keyword>
<comment type="similarity">
    <text evidence="5">Belongs to the KdsB family.</text>
</comment>
<dbReference type="GO" id="GO:0016020">
    <property type="term" value="C:membrane"/>
    <property type="evidence" value="ECO:0007669"/>
    <property type="project" value="UniProtKB-SubCell"/>
</dbReference>
<dbReference type="InterPro" id="IPR029044">
    <property type="entry name" value="Nucleotide-diphossugar_trans"/>
</dbReference>
<dbReference type="PANTHER" id="PTHR42866:SF2">
    <property type="entry name" value="3-DEOXY-MANNO-OCTULOSONATE CYTIDYLYLTRANSFERASE, MITOCHONDRIAL"/>
    <property type="match status" value="1"/>
</dbReference>
<dbReference type="GO" id="GO:0009103">
    <property type="term" value="P:lipopolysaccharide biosynthetic process"/>
    <property type="evidence" value="ECO:0007669"/>
    <property type="project" value="UniProtKB-UniRule"/>
</dbReference>
<dbReference type="InterPro" id="IPR004528">
    <property type="entry name" value="KdsB"/>
</dbReference>
<dbReference type="InterPro" id="IPR003329">
    <property type="entry name" value="Cytidylyl_trans"/>
</dbReference>
<dbReference type="NCBIfam" id="TIGR00466">
    <property type="entry name" value="kdsB"/>
    <property type="match status" value="1"/>
</dbReference>
<dbReference type="FunCoup" id="M5E4V1">
    <property type="interactions" value="7"/>
</dbReference>
<gene>
    <name evidence="5" type="primary">kdsB</name>
    <name evidence="6" type="ORF">HSACCH_02552</name>
</gene>
<dbReference type="Gene3D" id="3.90.550.10">
    <property type="entry name" value="Spore Coat Polysaccharide Biosynthesis Protein SpsA, Chain A"/>
    <property type="match status" value="1"/>
</dbReference>
<dbReference type="NCBIfam" id="NF009905">
    <property type="entry name" value="PRK13368.1"/>
    <property type="match status" value="1"/>
</dbReference>
<evidence type="ECO:0000313" key="6">
    <source>
        <dbReference type="EMBL" id="CCU81062.1"/>
    </source>
</evidence>
<dbReference type="Pfam" id="PF02348">
    <property type="entry name" value="CTP_transf_3"/>
    <property type="match status" value="1"/>
</dbReference>
<dbReference type="Proteomes" id="UP000012063">
    <property type="component" value="Unassembled WGS sequence"/>
</dbReference>
<comment type="function">
    <text evidence="5">Activates KDO (a required 8-carbon sugar) for incorporation into bacterial lipopolysaccharide in Gram-negative bacteria.</text>
</comment>
<dbReference type="PANTHER" id="PTHR42866">
    <property type="entry name" value="3-DEOXY-MANNO-OCTULOSONATE CYTIDYLYLTRANSFERASE"/>
    <property type="match status" value="1"/>
</dbReference>
<keyword evidence="7" id="KW-1185">Reference proteome</keyword>
<dbReference type="OrthoDB" id="9815559at2"/>
<dbReference type="STRING" id="1293054.HSACCH_02552"/>
<reference evidence="7" key="1">
    <citation type="journal article" date="2013" name="Genome Announc.">
        <title>Genome Sequence of Halanaerobium saccharolyticum subsp. saccharolyticum Strain DSM 6643T, a Halophilic Hydrogen-Producing Bacterium.</title>
        <authorList>
            <person name="Kivisto A."/>
            <person name="Larjo A."/>
            <person name="Ciranna A."/>
            <person name="Santala V."/>
            <person name="Roos C."/>
            <person name="Karp M."/>
        </authorList>
    </citation>
    <scope>NUCLEOTIDE SEQUENCE [LARGE SCALE GENOMIC DNA]</scope>
    <source>
        <strain evidence="7">DSM 6643</strain>
    </source>
</reference>
<dbReference type="EMBL" id="CAUI01000023">
    <property type="protein sequence ID" value="CCU81062.1"/>
    <property type="molecule type" value="Genomic_DNA"/>
</dbReference>
<sequence length="249" mass="28277">MTALKTAAVIPARYDSSRFPGKALVDILGKAMIVRVYQAVEKCEQIDEVYVATDDKRIKKVVEAAGGRVIMTSNQHQSGTDRIAEAAAQIEADLIVNVQGDEPLIEAQSITQALKPFSQENNLQMSTLKRKINSEAAKSPDLVKVITDYEDYALYFSRSPIPYYRDTKVKDQHYYQHIGLYVYRRDFLLKYAGMERTALEKAESLEQLRALENGYQIKVLETKAKLIGVDRKEDVELVEKELKARNKKI</sequence>
<dbReference type="AlphaFoldDB" id="M5E4V1"/>
<name>M5E4V1_9FIRM</name>
<evidence type="ECO:0000313" key="7">
    <source>
        <dbReference type="Proteomes" id="UP000012063"/>
    </source>
</evidence>